<protein>
    <submittedName>
        <fullName evidence="2">Uncharacterized protein</fullName>
    </submittedName>
</protein>
<sequence length="44" mass="5132">PEEDYSEVRESELRGASRKRKRQLGGKKHNQHYLTSSILLGVYD</sequence>
<gene>
    <name evidence="2" type="ORF">S06H3_40125</name>
</gene>
<feature type="compositionally biased region" description="Basic residues" evidence="1">
    <location>
        <begin position="16"/>
        <end position="29"/>
    </location>
</feature>
<evidence type="ECO:0000313" key="2">
    <source>
        <dbReference type="EMBL" id="GAI35015.1"/>
    </source>
</evidence>
<accession>X1P7N8</accession>
<dbReference type="EMBL" id="BARV01024601">
    <property type="protein sequence ID" value="GAI35015.1"/>
    <property type="molecule type" value="Genomic_DNA"/>
</dbReference>
<comment type="caution">
    <text evidence="2">The sequence shown here is derived from an EMBL/GenBank/DDBJ whole genome shotgun (WGS) entry which is preliminary data.</text>
</comment>
<organism evidence="2">
    <name type="scientific">marine sediment metagenome</name>
    <dbReference type="NCBI Taxonomy" id="412755"/>
    <lineage>
        <taxon>unclassified sequences</taxon>
        <taxon>metagenomes</taxon>
        <taxon>ecological metagenomes</taxon>
    </lineage>
</organism>
<name>X1P7N8_9ZZZZ</name>
<proteinExistence type="predicted"/>
<feature type="region of interest" description="Disordered" evidence="1">
    <location>
        <begin position="1"/>
        <end position="29"/>
    </location>
</feature>
<feature type="non-terminal residue" evidence="2">
    <location>
        <position position="1"/>
    </location>
</feature>
<evidence type="ECO:0000256" key="1">
    <source>
        <dbReference type="SAM" id="MobiDB-lite"/>
    </source>
</evidence>
<dbReference type="AlphaFoldDB" id="X1P7N8"/>
<reference evidence="2" key="1">
    <citation type="journal article" date="2014" name="Front. Microbiol.">
        <title>High frequency of phylogenetically diverse reductive dehalogenase-homologous genes in deep subseafloor sedimentary metagenomes.</title>
        <authorList>
            <person name="Kawai M."/>
            <person name="Futagami T."/>
            <person name="Toyoda A."/>
            <person name="Takaki Y."/>
            <person name="Nishi S."/>
            <person name="Hori S."/>
            <person name="Arai W."/>
            <person name="Tsubouchi T."/>
            <person name="Morono Y."/>
            <person name="Uchiyama I."/>
            <person name="Ito T."/>
            <person name="Fujiyama A."/>
            <person name="Inagaki F."/>
            <person name="Takami H."/>
        </authorList>
    </citation>
    <scope>NUCLEOTIDE SEQUENCE</scope>
    <source>
        <strain evidence="2">Expedition CK06-06</strain>
    </source>
</reference>
<feature type="compositionally biased region" description="Basic and acidic residues" evidence="1">
    <location>
        <begin position="1"/>
        <end position="15"/>
    </location>
</feature>